<sequence length="218" mass="24734">MKTHYYLGWFNDFFPENLSRQLQKDITDRKLLVMISSNPLRDDADGAVERSWLEGAGIAFDEYQLIDYRVQKEDAQTLIQKASVIFLLGGDTLKQNVFLADYELAEWIKDSDAIVIGASAGSINMSSKWLCSRKFGYPVETSSLYDGIGLDNFSVLSHFDLENNMELVQRELSSLSEEMKVYASNKDCAVRTQGDQIDILGTVYLISHGEIQKLEETF</sequence>
<comment type="caution">
    <text evidence="6">The sequence shown here is derived from an EMBL/GenBank/DDBJ whole genome shotgun (WGS) entry which is preliminary data.</text>
</comment>
<name>A0ABW4QHJ5_9BACL</name>
<protein>
    <submittedName>
        <fullName evidence="6">Type 1 glutamine amidotransferase-like domain-containing protein</fullName>
    </submittedName>
</protein>
<evidence type="ECO:0000256" key="3">
    <source>
        <dbReference type="ARBA" id="ARBA00022801"/>
    </source>
</evidence>
<organism evidence="6 7">
    <name type="scientific">Planococcus chinensis</name>
    <dbReference type="NCBI Taxonomy" id="272917"/>
    <lineage>
        <taxon>Bacteria</taxon>
        <taxon>Bacillati</taxon>
        <taxon>Bacillota</taxon>
        <taxon>Bacilli</taxon>
        <taxon>Bacillales</taxon>
        <taxon>Caryophanaceae</taxon>
        <taxon>Planococcus</taxon>
    </lineage>
</organism>
<dbReference type="InterPro" id="IPR005320">
    <property type="entry name" value="Peptidase_S51"/>
</dbReference>
<evidence type="ECO:0000256" key="2">
    <source>
        <dbReference type="ARBA" id="ARBA00022670"/>
    </source>
</evidence>
<comment type="similarity">
    <text evidence="1">Belongs to the peptidase S51 family.</text>
</comment>
<evidence type="ECO:0000313" key="6">
    <source>
        <dbReference type="EMBL" id="MFD1863062.1"/>
    </source>
</evidence>
<feature type="coiled-coil region" evidence="5">
    <location>
        <begin position="158"/>
        <end position="185"/>
    </location>
</feature>
<dbReference type="InterPro" id="IPR029062">
    <property type="entry name" value="Class_I_gatase-like"/>
</dbReference>
<evidence type="ECO:0000256" key="1">
    <source>
        <dbReference type="ARBA" id="ARBA00006534"/>
    </source>
</evidence>
<dbReference type="Pfam" id="PF03575">
    <property type="entry name" value="Peptidase_S51"/>
    <property type="match status" value="1"/>
</dbReference>
<keyword evidence="2" id="KW-0645">Protease</keyword>
<evidence type="ECO:0000313" key="7">
    <source>
        <dbReference type="Proteomes" id="UP001597273"/>
    </source>
</evidence>
<gene>
    <name evidence="6" type="ORF">ACFSDB_08975</name>
</gene>
<reference evidence="7" key="1">
    <citation type="journal article" date="2019" name="Int. J. Syst. Evol. Microbiol.">
        <title>The Global Catalogue of Microorganisms (GCM) 10K type strain sequencing project: providing services to taxonomists for standard genome sequencing and annotation.</title>
        <authorList>
            <consortium name="The Broad Institute Genomics Platform"/>
            <consortium name="The Broad Institute Genome Sequencing Center for Infectious Disease"/>
            <person name="Wu L."/>
            <person name="Ma J."/>
        </authorList>
    </citation>
    <scope>NUCLEOTIDE SEQUENCE [LARGE SCALE GENOMIC DNA]</scope>
    <source>
        <strain evidence="7">CGMCC 1.15475</strain>
    </source>
</reference>
<evidence type="ECO:0000256" key="5">
    <source>
        <dbReference type="SAM" id="Coils"/>
    </source>
</evidence>
<evidence type="ECO:0000256" key="4">
    <source>
        <dbReference type="ARBA" id="ARBA00022825"/>
    </source>
</evidence>
<dbReference type="Proteomes" id="UP001597273">
    <property type="component" value="Unassembled WGS sequence"/>
</dbReference>
<keyword evidence="5" id="KW-0175">Coiled coil</keyword>
<dbReference type="RefSeq" id="WP_204891959.1">
    <property type="nucleotide sequence ID" value="NZ_JBHUFW010000005.1"/>
</dbReference>
<dbReference type="Gene3D" id="3.40.50.880">
    <property type="match status" value="1"/>
</dbReference>
<keyword evidence="7" id="KW-1185">Reference proteome</keyword>
<accession>A0ABW4QHJ5</accession>
<keyword evidence="4" id="KW-0720">Serine protease</keyword>
<dbReference type="EMBL" id="JBHUFW010000005">
    <property type="protein sequence ID" value="MFD1863062.1"/>
    <property type="molecule type" value="Genomic_DNA"/>
</dbReference>
<proteinExistence type="inferred from homology"/>
<keyword evidence="3" id="KW-0378">Hydrolase</keyword>
<dbReference type="SUPFAM" id="SSF52317">
    <property type="entry name" value="Class I glutamine amidotransferase-like"/>
    <property type="match status" value="1"/>
</dbReference>